<dbReference type="EMBL" id="OOFM01000002">
    <property type="protein sequence ID" value="SPL62335.1"/>
    <property type="molecule type" value="Genomic_DNA"/>
</dbReference>
<name>A0A2P9HE27_9HYPH</name>
<evidence type="ECO:0000313" key="1">
    <source>
        <dbReference type="EMBL" id="SPL62335.1"/>
    </source>
</evidence>
<dbReference type="AlphaFoldDB" id="A0A2P9HE27"/>
<evidence type="ECO:0000313" key="2">
    <source>
        <dbReference type="Proteomes" id="UP000246073"/>
    </source>
</evidence>
<protein>
    <submittedName>
        <fullName evidence="1">Uncharacterized protein</fullName>
    </submittedName>
</protein>
<gene>
    <name evidence="1" type="ORF">OHAE_5403</name>
</gene>
<sequence>MWFEQRDDLADGILLALDGPLGFGAQDGLELGEGLGLKSGLYGGR</sequence>
<accession>A0A2P9HE27</accession>
<dbReference type="Proteomes" id="UP000246073">
    <property type="component" value="Unassembled WGS sequence"/>
</dbReference>
<organism evidence="1 2">
    <name type="scientific">Ochrobactrum soli</name>
    <dbReference type="NCBI Taxonomy" id="2448455"/>
    <lineage>
        <taxon>Bacteria</taxon>
        <taxon>Pseudomonadati</taxon>
        <taxon>Pseudomonadota</taxon>
        <taxon>Alphaproteobacteria</taxon>
        <taxon>Hyphomicrobiales</taxon>
        <taxon>Brucellaceae</taxon>
        <taxon>Brucella/Ochrobactrum group</taxon>
        <taxon>Ochrobactrum</taxon>
    </lineage>
</organism>
<reference evidence="2" key="1">
    <citation type="submission" date="2017-12" db="EMBL/GenBank/DDBJ databases">
        <authorList>
            <person name="Diaz M."/>
        </authorList>
    </citation>
    <scope>NUCLEOTIDE SEQUENCE [LARGE SCALE GENOMIC DNA]</scope>
    <source>
        <strain evidence="2">FI11154</strain>
    </source>
</reference>
<proteinExistence type="predicted"/>